<reference evidence="3" key="1">
    <citation type="journal article" date="2019" name="Int. J. Syst. Evol. Microbiol.">
        <title>The Global Catalogue of Microorganisms (GCM) 10K type strain sequencing project: providing services to taxonomists for standard genome sequencing and annotation.</title>
        <authorList>
            <consortium name="The Broad Institute Genomics Platform"/>
            <consortium name="The Broad Institute Genome Sequencing Center for Infectious Disease"/>
            <person name="Wu L."/>
            <person name="Ma J."/>
        </authorList>
    </citation>
    <scope>NUCLEOTIDE SEQUENCE [LARGE SCALE GENOMIC DNA]</scope>
    <source>
        <strain evidence="3">JCM 17494</strain>
    </source>
</reference>
<dbReference type="RefSeq" id="WP_346132000.1">
    <property type="nucleotide sequence ID" value="NZ_BAABBE010000013.1"/>
</dbReference>
<sequence length="198" mass="21016">MSESFRVKRVHCRVRQRMAPNVLDTNELNEIDMLMEELPPEAALDGPPRNADHLLQRTLGTVREERHLAVRRRGRITALTSTFVVAGVLAGGVWLGQGLGVGGTDGVLQGTSPAGAHLAVKVTDTEGGLRLVATVDGVQDGEACWLVVHTKDGRTFTAGSWRAHAGEVTLAGSAMVRAGDVAGVSVVNHHHEPLVTAN</sequence>
<dbReference type="Proteomes" id="UP001500711">
    <property type="component" value="Unassembled WGS sequence"/>
</dbReference>
<proteinExistence type="predicted"/>
<evidence type="ECO:0000256" key="1">
    <source>
        <dbReference type="SAM" id="Phobius"/>
    </source>
</evidence>
<name>A0ABP7BDU6_9PSEU</name>
<organism evidence="2 3">
    <name type="scientific">Lentzea roselyniae</name>
    <dbReference type="NCBI Taxonomy" id="531940"/>
    <lineage>
        <taxon>Bacteria</taxon>
        <taxon>Bacillati</taxon>
        <taxon>Actinomycetota</taxon>
        <taxon>Actinomycetes</taxon>
        <taxon>Pseudonocardiales</taxon>
        <taxon>Pseudonocardiaceae</taxon>
        <taxon>Lentzea</taxon>
    </lineage>
</organism>
<keyword evidence="1" id="KW-0472">Membrane</keyword>
<dbReference type="EMBL" id="BAABBE010000013">
    <property type="protein sequence ID" value="GAA3656058.1"/>
    <property type="molecule type" value="Genomic_DNA"/>
</dbReference>
<evidence type="ECO:0000313" key="3">
    <source>
        <dbReference type="Proteomes" id="UP001500711"/>
    </source>
</evidence>
<keyword evidence="3" id="KW-1185">Reference proteome</keyword>
<keyword evidence="1" id="KW-1133">Transmembrane helix</keyword>
<comment type="caution">
    <text evidence="2">The sequence shown here is derived from an EMBL/GenBank/DDBJ whole genome shotgun (WGS) entry which is preliminary data.</text>
</comment>
<accession>A0ABP7BDU6</accession>
<feature type="transmembrane region" description="Helical" evidence="1">
    <location>
        <begin position="76"/>
        <end position="95"/>
    </location>
</feature>
<evidence type="ECO:0008006" key="4">
    <source>
        <dbReference type="Google" id="ProtNLM"/>
    </source>
</evidence>
<gene>
    <name evidence="2" type="ORF">GCM10022267_47790</name>
</gene>
<evidence type="ECO:0000313" key="2">
    <source>
        <dbReference type="EMBL" id="GAA3656058.1"/>
    </source>
</evidence>
<keyword evidence="1" id="KW-0812">Transmembrane</keyword>
<protein>
    <recommendedName>
        <fullName evidence="4">Anti-sigma factor</fullName>
    </recommendedName>
</protein>